<evidence type="ECO:0000313" key="7">
    <source>
        <dbReference type="Proteomes" id="UP001237823"/>
    </source>
</evidence>
<dbReference type="InterPro" id="IPR009057">
    <property type="entry name" value="Homeodomain-like_sf"/>
</dbReference>
<organism evidence="6 7">
    <name type="scientific">Curtobacterium citri</name>
    <dbReference type="NCBI Taxonomy" id="3055139"/>
    <lineage>
        <taxon>Bacteria</taxon>
        <taxon>Bacillati</taxon>
        <taxon>Actinomycetota</taxon>
        <taxon>Actinomycetes</taxon>
        <taxon>Micrococcales</taxon>
        <taxon>Microbacteriaceae</taxon>
        <taxon>Curtobacterium</taxon>
    </lineage>
</organism>
<proteinExistence type="predicted"/>
<dbReference type="Proteomes" id="UP001237823">
    <property type="component" value="Unassembled WGS sequence"/>
</dbReference>
<feature type="domain" description="HTH araC/xylS-type" evidence="5">
    <location>
        <begin position="241"/>
        <end position="342"/>
    </location>
</feature>
<dbReference type="RefSeq" id="WP_289457112.1">
    <property type="nucleotide sequence ID" value="NZ_JAUCML010000001.1"/>
</dbReference>
<dbReference type="PROSITE" id="PS01124">
    <property type="entry name" value="HTH_ARAC_FAMILY_2"/>
    <property type="match status" value="1"/>
</dbReference>
<dbReference type="InterPro" id="IPR018060">
    <property type="entry name" value="HTH_AraC"/>
</dbReference>
<feature type="compositionally biased region" description="Basic and acidic residues" evidence="4">
    <location>
        <begin position="33"/>
        <end position="43"/>
    </location>
</feature>
<accession>A0ABT7T1S0</accession>
<keyword evidence="2" id="KW-0238">DNA-binding</keyword>
<dbReference type="PANTHER" id="PTHR46796:SF12">
    <property type="entry name" value="HTH-TYPE DNA-BINDING TRANSCRIPTIONAL ACTIVATOR EUTR"/>
    <property type="match status" value="1"/>
</dbReference>
<evidence type="ECO:0000256" key="1">
    <source>
        <dbReference type="ARBA" id="ARBA00023015"/>
    </source>
</evidence>
<dbReference type="PANTHER" id="PTHR46796">
    <property type="entry name" value="HTH-TYPE TRANSCRIPTIONAL ACTIVATOR RHAS-RELATED"/>
    <property type="match status" value="1"/>
</dbReference>
<dbReference type="SMART" id="SM00342">
    <property type="entry name" value="HTH_ARAC"/>
    <property type="match status" value="1"/>
</dbReference>
<dbReference type="InterPro" id="IPR050204">
    <property type="entry name" value="AraC_XylS_family_regulators"/>
</dbReference>
<protein>
    <submittedName>
        <fullName evidence="6">AraC family transcriptional regulator</fullName>
    </submittedName>
</protein>
<dbReference type="EMBL" id="JAUCML010000001">
    <property type="protein sequence ID" value="MDM7883525.1"/>
    <property type="molecule type" value="Genomic_DNA"/>
</dbReference>
<evidence type="ECO:0000259" key="5">
    <source>
        <dbReference type="PROSITE" id="PS01124"/>
    </source>
</evidence>
<evidence type="ECO:0000256" key="3">
    <source>
        <dbReference type="ARBA" id="ARBA00023163"/>
    </source>
</evidence>
<gene>
    <name evidence="6" type="ORF">QUG92_00245</name>
</gene>
<evidence type="ECO:0000256" key="2">
    <source>
        <dbReference type="ARBA" id="ARBA00023125"/>
    </source>
</evidence>
<dbReference type="Gene3D" id="1.10.10.60">
    <property type="entry name" value="Homeodomain-like"/>
    <property type="match status" value="1"/>
</dbReference>
<evidence type="ECO:0000256" key="4">
    <source>
        <dbReference type="SAM" id="MobiDB-lite"/>
    </source>
</evidence>
<reference evidence="6 7" key="1">
    <citation type="submission" date="2023-06" db="EMBL/GenBank/DDBJ databases">
        <authorList>
            <person name="Feng G."/>
            <person name="Li J."/>
            <person name="Zhu H."/>
        </authorList>
    </citation>
    <scope>NUCLEOTIDE SEQUENCE [LARGE SCALE GENOMIC DNA]</scope>
    <source>
        <strain evidence="6 7">RHCKG23</strain>
    </source>
</reference>
<keyword evidence="7" id="KW-1185">Reference proteome</keyword>
<feature type="region of interest" description="Disordered" evidence="4">
    <location>
        <begin position="1"/>
        <end position="43"/>
    </location>
</feature>
<evidence type="ECO:0000313" key="6">
    <source>
        <dbReference type="EMBL" id="MDM7883525.1"/>
    </source>
</evidence>
<sequence length="342" mass="38360">MTTTASHPRLSRPESPGTGRSDQDGPTTGRHAVRLEASGDHPDAVIDEVGGLYDGHGWAAHATDQPFTYRYTAVGDAAVTLRRSRITGYIRGAIPCTDDYIVQWLTEGTGVPDVRRDRVPMQIGVPMLFPTDREFVFEYQDYDQRLVHLSRELVDDVAAERHRTGAVGSLQLDHLHTLDPAAVARWRNQMTLLARELRNGVGTLLWHTLTRDAAAAFLDLYPPAAPELPAVVLLPRRARLRAAVEFVHEHLDQPLTVAEIAQAAGLSIRAVQESFQRDLGTTPMAYLRRVRLECVRLELQRGDPSNASVQEIARRWGFSHLGRFSGEYLRQHGEYPRQTLRR</sequence>
<dbReference type="Pfam" id="PF12833">
    <property type="entry name" value="HTH_18"/>
    <property type="match status" value="1"/>
</dbReference>
<name>A0ABT7T1S0_9MICO</name>
<comment type="caution">
    <text evidence="6">The sequence shown here is derived from an EMBL/GenBank/DDBJ whole genome shotgun (WGS) entry which is preliminary data.</text>
</comment>
<keyword evidence="3" id="KW-0804">Transcription</keyword>
<dbReference type="SUPFAM" id="SSF46689">
    <property type="entry name" value="Homeodomain-like"/>
    <property type="match status" value="1"/>
</dbReference>
<keyword evidence="1" id="KW-0805">Transcription regulation</keyword>